<comment type="caution">
    <text evidence="2">The sequence shown here is derived from an EMBL/GenBank/DDBJ whole genome shotgun (WGS) entry which is preliminary data.</text>
</comment>
<dbReference type="NCBIfam" id="TIGR03082">
    <property type="entry name" value="Gneg_AbrB_dup"/>
    <property type="match status" value="2"/>
</dbReference>
<feature type="transmembrane region" description="Helical" evidence="1">
    <location>
        <begin position="233"/>
        <end position="251"/>
    </location>
</feature>
<reference evidence="2 3" key="1">
    <citation type="submission" date="2018-08" db="EMBL/GenBank/DDBJ databases">
        <title>Draft genome sequence of Rhodobacter sphaeroides FY.</title>
        <authorList>
            <person name="Rayyan A."/>
            <person name="Meyer T.E."/>
            <person name="Kyndt J.A."/>
        </authorList>
    </citation>
    <scope>NUCLEOTIDE SEQUENCE [LARGE SCALE GENOMIC DNA]</scope>
    <source>
        <strain evidence="2 3">FY</strain>
    </source>
</reference>
<feature type="transmembrane region" description="Helical" evidence="1">
    <location>
        <begin position="90"/>
        <end position="113"/>
    </location>
</feature>
<accession>A0AAX1UL78</accession>
<feature type="transmembrane region" description="Helical" evidence="1">
    <location>
        <begin position="326"/>
        <end position="347"/>
    </location>
</feature>
<dbReference type="Pfam" id="PF05145">
    <property type="entry name" value="AbrB"/>
    <property type="match status" value="1"/>
</dbReference>
<sequence length="354" mass="36017">MKRIAAWPAWLQWAVLAVGGLAAGQGLQALGLPAGLMVGPLILGAIFGLRGAQVRMPRPAYQAAQGIAGCLIALHIDPGILARAVELGPVLGIFVVLTFLAACATGLIAAAWTGIDREVAIWGFLPGMAGTVIAISHERGLDSRMVAFIQILRLMMVISSMVGVAMLLAGTGAHPLSGTAAPGLLSTLRAGGIAALGVAAARWLPALPAGASLVPLTLAAGLSVAGVNIAMPGWLVAAAFLGLGLQIGLRFTPELMRTGLRALPALVAASLLLILFCAGSGMLLSWIADVDPLSALLATVPGSIDSIAIIAIGAEADVAFVMTLQTIRLFAVALLGPMAAMLFLRLLRPRPPAD</sequence>
<dbReference type="PANTHER" id="PTHR38457">
    <property type="entry name" value="REGULATOR ABRB-RELATED"/>
    <property type="match status" value="1"/>
</dbReference>
<dbReference type="PIRSF" id="PIRSF038991">
    <property type="entry name" value="Protein_AbrB"/>
    <property type="match status" value="1"/>
</dbReference>
<gene>
    <name evidence="2" type="ORF">D1114_11700</name>
</gene>
<keyword evidence="1" id="KW-1133">Transmembrane helix</keyword>
<evidence type="ECO:0000256" key="1">
    <source>
        <dbReference type="SAM" id="Phobius"/>
    </source>
</evidence>
<organism evidence="2 3">
    <name type="scientific">Cereibacter sphaeroides</name>
    <name type="common">Rhodobacter sphaeroides</name>
    <dbReference type="NCBI Taxonomy" id="1063"/>
    <lineage>
        <taxon>Bacteria</taxon>
        <taxon>Pseudomonadati</taxon>
        <taxon>Pseudomonadota</taxon>
        <taxon>Alphaproteobacteria</taxon>
        <taxon>Rhodobacterales</taxon>
        <taxon>Paracoccaceae</taxon>
        <taxon>Cereibacter</taxon>
    </lineage>
</organism>
<feature type="transmembrane region" description="Helical" evidence="1">
    <location>
        <begin position="32"/>
        <end position="49"/>
    </location>
</feature>
<feature type="transmembrane region" description="Helical" evidence="1">
    <location>
        <begin position="147"/>
        <end position="168"/>
    </location>
</feature>
<name>A0AAX1UL78_CERSP</name>
<keyword evidence="1" id="KW-0472">Membrane</keyword>
<evidence type="ECO:0000313" key="3">
    <source>
        <dbReference type="Proteomes" id="UP000266305"/>
    </source>
</evidence>
<protein>
    <submittedName>
        <fullName evidence="2">AbrB family transcriptional regulator</fullName>
    </submittedName>
</protein>
<feature type="transmembrane region" description="Helical" evidence="1">
    <location>
        <begin position="293"/>
        <end position="314"/>
    </location>
</feature>
<dbReference type="EMBL" id="QWGP01000011">
    <property type="protein sequence ID" value="RHZ94724.1"/>
    <property type="molecule type" value="Genomic_DNA"/>
</dbReference>
<dbReference type="PANTHER" id="PTHR38457:SF1">
    <property type="entry name" value="REGULATOR ABRB-RELATED"/>
    <property type="match status" value="1"/>
</dbReference>
<dbReference type="GO" id="GO:0010468">
    <property type="term" value="P:regulation of gene expression"/>
    <property type="evidence" value="ECO:0007669"/>
    <property type="project" value="InterPro"/>
</dbReference>
<dbReference type="InterPro" id="IPR017516">
    <property type="entry name" value="AbrB_dup"/>
</dbReference>
<feature type="transmembrane region" description="Helical" evidence="1">
    <location>
        <begin position="119"/>
        <end position="135"/>
    </location>
</feature>
<keyword evidence="1" id="KW-0812">Transmembrane</keyword>
<feature type="transmembrane region" description="Helical" evidence="1">
    <location>
        <begin position="180"/>
        <end position="199"/>
    </location>
</feature>
<dbReference type="Proteomes" id="UP000266305">
    <property type="component" value="Unassembled WGS sequence"/>
</dbReference>
<dbReference type="RefSeq" id="WP_002724992.1">
    <property type="nucleotide sequence ID" value="NZ_CP033448.1"/>
</dbReference>
<dbReference type="GO" id="GO:0016020">
    <property type="term" value="C:membrane"/>
    <property type="evidence" value="ECO:0007669"/>
    <property type="project" value="InterPro"/>
</dbReference>
<proteinExistence type="predicted"/>
<feature type="transmembrane region" description="Helical" evidence="1">
    <location>
        <begin position="263"/>
        <end position="287"/>
    </location>
</feature>
<dbReference type="AlphaFoldDB" id="A0AAX1UL78"/>
<dbReference type="InterPro" id="IPR007820">
    <property type="entry name" value="AbrB_fam"/>
</dbReference>
<evidence type="ECO:0000313" key="2">
    <source>
        <dbReference type="EMBL" id="RHZ94724.1"/>
    </source>
</evidence>